<evidence type="ECO:0000256" key="17">
    <source>
        <dbReference type="RuleBase" id="RU361153"/>
    </source>
</evidence>
<evidence type="ECO:0000256" key="12">
    <source>
        <dbReference type="ARBA" id="ARBA00037628"/>
    </source>
</evidence>
<keyword evidence="10" id="KW-0624">Polysaccharide degradation</keyword>
<comment type="catalytic activity">
    <reaction evidence="11">
        <text>Random hydrolysis of (1-&gt;6)-linkages in (1-&gt;6)-beta-D-glucans.</text>
        <dbReference type="EC" id="3.2.1.75"/>
    </reaction>
</comment>
<dbReference type="EC" id="3.2.1.75" evidence="13"/>
<dbReference type="Gene3D" id="3.20.20.80">
    <property type="entry name" value="Glycosidases"/>
    <property type="match status" value="1"/>
</dbReference>
<dbReference type="PANTHER" id="PTHR31297:SF39">
    <property type="entry name" value="GLUCAN ENDO-1,6-BETA-GLUCOSIDASE B"/>
    <property type="match status" value="1"/>
</dbReference>
<dbReference type="AlphaFoldDB" id="A0A3D8S149"/>
<dbReference type="GO" id="GO:0046557">
    <property type="term" value="F:glucan endo-1,6-beta-glucosidase activity"/>
    <property type="evidence" value="ECO:0007669"/>
    <property type="project" value="UniProtKB-EC"/>
</dbReference>
<dbReference type="InterPro" id="IPR050386">
    <property type="entry name" value="Glycosyl_hydrolase_5"/>
</dbReference>
<dbReference type="GO" id="GO:0071555">
    <property type="term" value="P:cell wall organization"/>
    <property type="evidence" value="ECO:0007669"/>
    <property type="project" value="UniProtKB-KW"/>
</dbReference>
<dbReference type="GO" id="GO:0005576">
    <property type="term" value="C:extracellular region"/>
    <property type="evidence" value="ECO:0007669"/>
    <property type="project" value="UniProtKB-SubCell"/>
</dbReference>
<evidence type="ECO:0000256" key="9">
    <source>
        <dbReference type="ARBA" id="ARBA00023316"/>
    </source>
</evidence>
<keyword evidence="9" id="KW-0961">Cell wall biogenesis/degradation</keyword>
<dbReference type="STRING" id="1849047.A0A3D8S149"/>
<feature type="chain" id="PRO_5017633211" description="glucan endo-1,6-beta-glucosidase" evidence="18">
    <location>
        <begin position="20"/>
        <end position="424"/>
    </location>
</feature>
<dbReference type="OrthoDB" id="1887033at2759"/>
<dbReference type="InterPro" id="IPR001547">
    <property type="entry name" value="Glyco_hydro_5"/>
</dbReference>
<accession>A0A3D8S149</accession>
<dbReference type="Proteomes" id="UP000256645">
    <property type="component" value="Unassembled WGS sequence"/>
</dbReference>
<protein>
    <recommendedName>
        <fullName evidence="13">glucan endo-1,6-beta-glucosidase</fullName>
        <ecNumber evidence="13">3.2.1.75</ecNumber>
    </recommendedName>
    <alternativeName>
        <fullName evidence="15">Beta-1,6-glucanase B</fullName>
    </alternativeName>
    <alternativeName>
        <fullName evidence="14">Endo-1,6-beta-D-glucanase B</fullName>
    </alternativeName>
    <alternativeName>
        <fullName evidence="16">Endo-1,6-beta-glucanase B</fullName>
    </alternativeName>
</protein>
<evidence type="ECO:0000256" key="8">
    <source>
        <dbReference type="ARBA" id="ARBA00023295"/>
    </source>
</evidence>
<evidence type="ECO:0000256" key="5">
    <source>
        <dbReference type="ARBA" id="ARBA00022801"/>
    </source>
</evidence>
<proteinExistence type="inferred from homology"/>
<keyword evidence="21" id="KW-1185">Reference proteome</keyword>
<dbReference type="EMBL" id="PDLM01000004">
    <property type="protein sequence ID" value="RDW79860.1"/>
    <property type="molecule type" value="Genomic_DNA"/>
</dbReference>
<keyword evidence="3" id="KW-0964">Secreted</keyword>
<dbReference type="PANTHER" id="PTHR31297">
    <property type="entry name" value="GLUCAN ENDO-1,6-BETA-GLUCOSIDASE B"/>
    <property type="match status" value="1"/>
</dbReference>
<evidence type="ECO:0000256" key="15">
    <source>
        <dbReference type="ARBA" id="ARBA00042025"/>
    </source>
</evidence>
<comment type="function">
    <text evidence="12">Beta-glucanases participate in the metabolism of beta-glucan, the main structural component of the cell wall. Acts on lutean, pustulan and 1,6-oligo-beta-D-glucosides.</text>
</comment>
<gene>
    <name evidence="20" type="ORF">BP6252_04498</name>
</gene>
<comment type="similarity">
    <text evidence="2 17">Belongs to the glycosyl hydrolase 5 (cellulase A) family.</text>
</comment>
<sequence length="424" mass="46387">MALVVFVVAFLGLASITSAWMPGTNKNITGIGGNDLFARTSSPQPKAYPPSFSPWSPNAGKIRGVNLGSMYVFEPWIGTQAWQAMGCGSYKSEFDCVSGLGQTKANSAFQAHWSSWITAADFDQMISYGLNTIRIPVGYWMDESLVDKNSEHFPQGGFSSLTQLCGWASDRGMYIIIDLHGAPGAQVTTNPDTGQYAPTAGFYVDYQYNRATTFLSWLTTQIHSNAQFRNVGMLGIVNEPLQSASQAASMRSTFYPNAYNAIRNAEQALGVHSTNALHVQPMNDLWGSGDPKAAMPSGATLLAYDDHRYLKWATNVPVSQASYIATSCNDVRTSSGETPTIVGEFSLSVPDNVQWTSAWEPSTQQAFYRKWFLAQIASYEKNAAGWIFWTWKSQLGDYRWSYQDAVAAGVIPRQLGSISTAGIC</sequence>
<comment type="caution">
    <text evidence="20">The sequence shown here is derived from an EMBL/GenBank/DDBJ whole genome shotgun (WGS) entry which is preliminary data.</text>
</comment>
<evidence type="ECO:0000313" key="21">
    <source>
        <dbReference type="Proteomes" id="UP000256645"/>
    </source>
</evidence>
<dbReference type="GO" id="GO:0009251">
    <property type="term" value="P:glucan catabolic process"/>
    <property type="evidence" value="ECO:0007669"/>
    <property type="project" value="TreeGrafter"/>
</dbReference>
<evidence type="ECO:0000256" key="1">
    <source>
        <dbReference type="ARBA" id="ARBA00004613"/>
    </source>
</evidence>
<evidence type="ECO:0000256" key="13">
    <source>
        <dbReference type="ARBA" id="ARBA00038935"/>
    </source>
</evidence>
<evidence type="ECO:0000313" key="20">
    <source>
        <dbReference type="EMBL" id="RDW79860.1"/>
    </source>
</evidence>
<keyword evidence="4 18" id="KW-0732">Signal</keyword>
<organism evidence="20 21">
    <name type="scientific">Coleophoma cylindrospora</name>
    <dbReference type="NCBI Taxonomy" id="1849047"/>
    <lineage>
        <taxon>Eukaryota</taxon>
        <taxon>Fungi</taxon>
        <taxon>Dikarya</taxon>
        <taxon>Ascomycota</taxon>
        <taxon>Pezizomycotina</taxon>
        <taxon>Leotiomycetes</taxon>
        <taxon>Helotiales</taxon>
        <taxon>Dermateaceae</taxon>
        <taxon>Coleophoma</taxon>
    </lineage>
</organism>
<evidence type="ECO:0000256" key="2">
    <source>
        <dbReference type="ARBA" id="ARBA00005641"/>
    </source>
</evidence>
<dbReference type="FunFam" id="3.20.20.80:FF:000269">
    <property type="entry name" value="Probable glucan endo-1,6-beta-glucosidase B"/>
    <property type="match status" value="1"/>
</dbReference>
<evidence type="ECO:0000256" key="6">
    <source>
        <dbReference type="ARBA" id="ARBA00023180"/>
    </source>
</evidence>
<name>A0A3D8S149_9HELO</name>
<evidence type="ECO:0000256" key="18">
    <source>
        <dbReference type="SAM" id="SignalP"/>
    </source>
</evidence>
<keyword evidence="7" id="KW-0119">Carbohydrate metabolism</keyword>
<comment type="subcellular location">
    <subcellularLocation>
        <location evidence="1">Secreted</location>
    </subcellularLocation>
</comment>
<dbReference type="SUPFAM" id="SSF51445">
    <property type="entry name" value="(Trans)glycosidases"/>
    <property type="match status" value="1"/>
</dbReference>
<dbReference type="GO" id="GO:0009986">
    <property type="term" value="C:cell surface"/>
    <property type="evidence" value="ECO:0007669"/>
    <property type="project" value="TreeGrafter"/>
</dbReference>
<keyword evidence="6" id="KW-0325">Glycoprotein</keyword>
<evidence type="ECO:0000256" key="14">
    <source>
        <dbReference type="ARBA" id="ARBA00041472"/>
    </source>
</evidence>
<feature type="domain" description="Glycoside hydrolase family 5" evidence="19">
    <location>
        <begin position="107"/>
        <end position="393"/>
    </location>
</feature>
<dbReference type="InterPro" id="IPR017853">
    <property type="entry name" value="GH"/>
</dbReference>
<evidence type="ECO:0000256" key="3">
    <source>
        <dbReference type="ARBA" id="ARBA00022525"/>
    </source>
</evidence>
<evidence type="ECO:0000256" key="4">
    <source>
        <dbReference type="ARBA" id="ARBA00022729"/>
    </source>
</evidence>
<evidence type="ECO:0000256" key="7">
    <source>
        <dbReference type="ARBA" id="ARBA00023277"/>
    </source>
</evidence>
<keyword evidence="8 17" id="KW-0326">Glycosidase</keyword>
<dbReference type="Pfam" id="PF00150">
    <property type="entry name" value="Cellulase"/>
    <property type="match status" value="1"/>
</dbReference>
<evidence type="ECO:0000259" key="19">
    <source>
        <dbReference type="Pfam" id="PF00150"/>
    </source>
</evidence>
<dbReference type="GO" id="GO:0004338">
    <property type="term" value="F:glucan exo-1,3-beta-glucosidase activity"/>
    <property type="evidence" value="ECO:0007669"/>
    <property type="project" value="TreeGrafter"/>
</dbReference>
<evidence type="ECO:0000256" key="10">
    <source>
        <dbReference type="ARBA" id="ARBA00023326"/>
    </source>
</evidence>
<keyword evidence="5 17" id="KW-0378">Hydrolase</keyword>
<evidence type="ECO:0000256" key="16">
    <source>
        <dbReference type="ARBA" id="ARBA00043257"/>
    </source>
</evidence>
<reference evidence="20 21" key="1">
    <citation type="journal article" date="2018" name="IMA Fungus">
        <title>IMA Genome-F 9: Draft genome sequence of Annulohypoxylon stygium, Aspergillus mulundensis, Berkeleyomyces basicola (syn. Thielaviopsis basicola), Ceratocystis smalleyi, two Cercospora beticola strains, Coleophoma cylindrospora, Fusarium fracticaudum, Phialophora cf. hyalina, and Morchella septimelata.</title>
        <authorList>
            <person name="Wingfield B.D."/>
            <person name="Bills G.F."/>
            <person name="Dong Y."/>
            <person name="Huang W."/>
            <person name="Nel W.J."/>
            <person name="Swalarsk-Parry B.S."/>
            <person name="Vaghefi N."/>
            <person name="Wilken P.M."/>
            <person name="An Z."/>
            <person name="de Beer Z.W."/>
            <person name="De Vos L."/>
            <person name="Chen L."/>
            <person name="Duong T.A."/>
            <person name="Gao Y."/>
            <person name="Hammerbacher A."/>
            <person name="Kikkert J.R."/>
            <person name="Li Y."/>
            <person name="Li H."/>
            <person name="Li K."/>
            <person name="Li Q."/>
            <person name="Liu X."/>
            <person name="Ma X."/>
            <person name="Naidoo K."/>
            <person name="Pethybridge S.J."/>
            <person name="Sun J."/>
            <person name="Steenkamp E.T."/>
            <person name="van der Nest M.A."/>
            <person name="van Wyk S."/>
            <person name="Wingfield M.J."/>
            <person name="Xiong C."/>
            <person name="Yue Q."/>
            <person name="Zhang X."/>
        </authorList>
    </citation>
    <scope>NUCLEOTIDE SEQUENCE [LARGE SCALE GENOMIC DNA]</scope>
    <source>
        <strain evidence="20 21">BP6252</strain>
    </source>
</reference>
<feature type="signal peptide" evidence="18">
    <location>
        <begin position="1"/>
        <end position="19"/>
    </location>
</feature>
<evidence type="ECO:0000256" key="11">
    <source>
        <dbReference type="ARBA" id="ARBA00036633"/>
    </source>
</evidence>